<dbReference type="EMBL" id="CACTIH010001810">
    <property type="protein sequence ID" value="CAA2963550.1"/>
    <property type="molecule type" value="Genomic_DNA"/>
</dbReference>
<dbReference type="PANTHER" id="PTHR47812:SF2">
    <property type="entry name" value="SMR (SMALL MUTS RELATED) DOMAIN-CONTAINING PROTEIN"/>
    <property type="match status" value="1"/>
</dbReference>
<protein>
    <recommendedName>
        <fullName evidence="1">Smr domain-containing protein</fullName>
    </recommendedName>
</protein>
<dbReference type="OrthoDB" id="3231855at2759"/>
<dbReference type="AlphaFoldDB" id="A0A8S0Q8H1"/>
<sequence length="435" mass="48935">MNRDRTKNNPGWAAFDLKHKRKQEGLSLEIDIEPYPTLSGAFSSESLLKKDQLLLERPFSSVLMNSVNFPSIGTSSKNLGKQVPVTDNYLVTSQSNKVAVGEDETGRNIVELCKKLNKLHPWADESLIKDVMTGVSNDVDEASVILEAMFSSENKDMKNKLVESNHENNNASLASEAVSFGGTTDHPGPTWFNEMCFNETCKAMMDNHTSFEKRLPCDGRNSNFKLDATKFSLLEPEWEEDDVYLIHRKDAVRMMRSAYRRSKAANDAYLRGDHSSAQNFSLKAREEWNAAEQLNAKAAKEILRIRNCENDQWTLDLHGLHAAEAVQVLQEHLYNVESLKSSNRLATPDAVHKESPTLLSAPLESLTHNDLEKLRKQPVLKQRRKLLQVITGKGNNSKGAASLPPAIRNFLTENGYHFDDARPGVITVMPKFRPQ</sequence>
<organism evidence="2 3">
    <name type="scientific">Olea europaea subsp. europaea</name>
    <dbReference type="NCBI Taxonomy" id="158383"/>
    <lineage>
        <taxon>Eukaryota</taxon>
        <taxon>Viridiplantae</taxon>
        <taxon>Streptophyta</taxon>
        <taxon>Embryophyta</taxon>
        <taxon>Tracheophyta</taxon>
        <taxon>Spermatophyta</taxon>
        <taxon>Magnoliopsida</taxon>
        <taxon>eudicotyledons</taxon>
        <taxon>Gunneridae</taxon>
        <taxon>Pentapetalae</taxon>
        <taxon>asterids</taxon>
        <taxon>lamiids</taxon>
        <taxon>Lamiales</taxon>
        <taxon>Oleaceae</taxon>
        <taxon>Oleeae</taxon>
        <taxon>Olea</taxon>
    </lineage>
</organism>
<proteinExistence type="predicted"/>
<name>A0A8S0Q8H1_OLEEU</name>
<dbReference type="Gramene" id="OE9A082425T1">
    <property type="protein sequence ID" value="OE9A082425C1"/>
    <property type="gene ID" value="OE9A082425"/>
</dbReference>
<dbReference type="SMART" id="SM01162">
    <property type="entry name" value="DUF1771"/>
    <property type="match status" value="1"/>
</dbReference>
<dbReference type="SUPFAM" id="SSF160443">
    <property type="entry name" value="SMR domain-like"/>
    <property type="match status" value="1"/>
</dbReference>
<dbReference type="SMART" id="SM00463">
    <property type="entry name" value="SMR"/>
    <property type="match status" value="1"/>
</dbReference>
<accession>A0A8S0Q8H1</accession>
<dbReference type="InterPro" id="IPR013899">
    <property type="entry name" value="DUF1771"/>
</dbReference>
<keyword evidence="3" id="KW-1185">Reference proteome</keyword>
<reference evidence="2 3" key="1">
    <citation type="submission" date="2019-12" db="EMBL/GenBank/DDBJ databases">
        <authorList>
            <person name="Alioto T."/>
            <person name="Alioto T."/>
            <person name="Gomez Garrido J."/>
        </authorList>
    </citation>
    <scope>NUCLEOTIDE SEQUENCE [LARGE SCALE GENOMIC DNA]</scope>
</reference>
<dbReference type="Pfam" id="PF08590">
    <property type="entry name" value="DUF1771"/>
    <property type="match status" value="1"/>
</dbReference>
<evidence type="ECO:0000313" key="3">
    <source>
        <dbReference type="Proteomes" id="UP000594638"/>
    </source>
</evidence>
<dbReference type="PANTHER" id="PTHR47812">
    <property type="entry name" value="SMR (SMALL MUTS RELATED) DOMAIN-CONTAINING PROTEIN"/>
    <property type="match status" value="1"/>
</dbReference>
<dbReference type="InterPro" id="IPR002625">
    <property type="entry name" value="Smr_dom"/>
</dbReference>
<dbReference type="Gene3D" id="3.30.1370.110">
    <property type="match status" value="1"/>
</dbReference>
<evidence type="ECO:0000259" key="1">
    <source>
        <dbReference type="PROSITE" id="PS50828"/>
    </source>
</evidence>
<dbReference type="PROSITE" id="PS50828">
    <property type="entry name" value="SMR"/>
    <property type="match status" value="1"/>
</dbReference>
<dbReference type="Proteomes" id="UP000594638">
    <property type="component" value="Unassembled WGS sequence"/>
</dbReference>
<gene>
    <name evidence="2" type="ORF">OLEA9_A082425</name>
</gene>
<feature type="domain" description="Smr" evidence="1">
    <location>
        <begin position="315"/>
        <end position="431"/>
    </location>
</feature>
<evidence type="ECO:0000313" key="2">
    <source>
        <dbReference type="EMBL" id="CAA2963550.1"/>
    </source>
</evidence>
<comment type="caution">
    <text evidence="2">The sequence shown here is derived from an EMBL/GenBank/DDBJ whole genome shotgun (WGS) entry which is preliminary data.</text>
</comment>
<dbReference type="InterPro" id="IPR036063">
    <property type="entry name" value="Smr_dom_sf"/>
</dbReference>